<dbReference type="EMBL" id="CAJVQC010151040">
    <property type="protein sequence ID" value="CAG8846399.1"/>
    <property type="molecule type" value="Genomic_DNA"/>
</dbReference>
<comment type="caution">
    <text evidence="1">The sequence shown here is derived from an EMBL/GenBank/DDBJ whole genome shotgun (WGS) entry which is preliminary data.</text>
</comment>
<evidence type="ECO:0000313" key="2">
    <source>
        <dbReference type="Proteomes" id="UP000789920"/>
    </source>
</evidence>
<accession>A0ACA9SRV7</accession>
<sequence length="54" mass="6311">PKTKTLKRTIKCYKKLQTSQDAAEVFRMTVQLAYFLDTLANKTPYFPEEAAKRK</sequence>
<name>A0ACA9SRV7_9GLOM</name>
<feature type="non-terminal residue" evidence="1">
    <location>
        <position position="1"/>
    </location>
</feature>
<organism evidence="1 2">
    <name type="scientific">Racocetra persica</name>
    <dbReference type="NCBI Taxonomy" id="160502"/>
    <lineage>
        <taxon>Eukaryota</taxon>
        <taxon>Fungi</taxon>
        <taxon>Fungi incertae sedis</taxon>
        <taxon>Mucoromycota</taxon>
        <taxon>Glomeromycotina</taxon>
        <taxon>Glomeromycetes</taxon>
        <taxon>Diversisporales</taxon>
        <taxon>Gigasporaceae</taxon>
        <taxon>Racocetra</taxon>
    </lineage>
</organism>
<proteinExistence type="predicted"/>
<keyword evidence="2" id="KW-1185">Reference proteome</keyword>
<evidence type="ECO:0000313" key="1">
    <source>
        <dbReference type="EMBL" id="CAG8846399.1"/>
    </source>
</evidence>
<protein>
    <submittedName>
        <fullName evidence="1">16308_t:CDS:1</fullName>
    </submittedName>
</protein>
<reference evidence="1" key="1">
    <citation type="submission" date="2021-06" db="EMBL/GenBank/DDBJ databases">
        <authorList>
            <person name="Kallberg Y."/>
            <person name="Tangrot J."/>
            <person name="Rosling A."/>
        </authorList>
    </citation>
    <scope>NUCLEOTIDE SEQUENCE</scope>
    <source>
        <strain evidence="1">MA461A</strain>
    </source>
</reference>
<dbReference type="Proteomes" id="UP000789920">
    <property type="component" value="Unassembled WGS sequence"/>
</dbReference>
<gene>
    <name evidence="1" type="ORF">RPERSI_LOCUS34122</name>
</gene>